<dbReference type="Proteomes" id="UP000053144">
    <property type="component" value="Unassembled WGS sequence"/>
</dbReference>
<accession>A0A0L9T584</accession>
<name>A0A0L9T584_PHAAN</name>
<protein>
    <submittedName>
        <fullName evidence="1">Uncharacterized protein</fullName>
    </submittedName>
</protein>
<organism evidence="1 2">
    <name type="scientific">Phaseolus angularis</name>
    <name type="common">Azuki bean</name>
    <name type="synonym">Vigna angularis</name>
    <dbReference type="NCBI Taxonomy" id="3914"/>
    <lineage>
        <taxon>Eukaryota</taxon>
        <taxon>Viridiplantae</taxon>
        <taxon>Streptophyta</taxon>
        <taxon>Embryophyta</taxon>
        <taxon>Tracheophyta</taxon>
        <taxon>Spermatophyta</taxon>
        <taxon>Magnoliopsida</taxon>
        <taxon>eudicotyledons</taxon>
        <taxon>Gunneridae</taxon>
        <taxon>Pentapetalae</taxon>
        <taxon>rosids</taxon>
        <taxon>fabids</taxon>
        <taxon>Fabales</taxon>
        <taxon>Fabaceae</taxon>
        <taxon>Papilionoideae</taxon>
        <taxon>50 kb inversion clade</taxon>
        <taxon>NPAAA clade</taxon>
        <taxon>indigoferoid/millettioid clade</taxon>
        <taxon>Phaseoleae</taxon>
        <taxon>Vigna</taxon>
    </lineage>
</organism>
<reference evidence="2" key="1">
    <citation type="journal article" date="2015" name="Proc. Natl. Acad. Sci. U.S.A.">
        <title>Genome sequencing of adzuki bean (Vigna angularis) provides insight into high starch and low fat accumulation and domestication.</title>
        <authorList>
            <person name="Yang K."/>
            <person name="Tian Z."/>
            <person name="Chen C."/>
            <person name="Luo L."/>
            <person name="Zhao B."/>
            <person name="Wang Z."/>
            <person name="Yu L."/>
            <person name="Li Y."/>
            <person name="Sun Y."/>
            <person name="Li W."/>
            <person name="Chen Y."/>
            <person name="Li Y."/>
            <person name="Zhang Y."/>
            <person name="Ai D."/>
            <person name="Zhao J."/>
            <person name="Shang C."/>
            <person name="Ma Y."/>
            <person name="Wu B."/>
            <person name="Wang M."/>
            <person name="Gao L."/>
            <person name="Sun D."/>
            <person name="Zhang P."/>
            <person name="Guo F."/>
            <person name="Wang W."/>
            <person name="Li Y."/>
            <person name="Wang J."/>
            <person name="Varshney R.K."/>
            <person name="Wang J."/>
            <person name="Ling H.Q."/>
            <person name="Wan P."/>
        </authorList>
    </citation>
    <scope>NUCLEOTIDE SEQUENCE</scope>
    <source>
        <strain evidence="2">cv. Jingnong 6</strain>
    </source>
</reference>
<gene>
    <name evidence="1" type="ORF">LR48_Vigan181s002100</name>
</gene>
<dbReference type="EMBL" id="KQ258286">
    <property type="protein sequence ID" value="KOM25743.1"/>
    <property type="molecule type" value="Genomic_DNA"/>
</dbReference>
<dbReference type="AlphaFoldDB" id="A0A0L9T584"/>
<proteinExistence type="predicted"/>
<dbReference type="Gramene" id="KOM25743">
    <property type="protein sequence ID" value="KOM25743"/>
    <property type="gene ID" value="LR48_Vigan181s002100"/>
</dbReference>
<sequence length="89" mass="9948">MPLVTLEVSEVRVEVQVSESETLVRRELEGTKVIFENPSAHLHHSSSSSENKPFIFSDFSLGTFIFSLPLLTSFNSNQLSETVETFTGQ</sequence>
<evidence type="ECO:0000313" key="2">
    <source>
        <dbReference type="Proteomes" id="UP000053144"/>
    </source>
</evidence>
<evidence type="ECO:0000313" key="1">
    <source>
        <dbReference type="EMBL" id="KOM25743.1"/>
    </source>
</evidence>